<dbReference type="CDD" id="cd00302">
    <property type="entry name" value="cytochrome_P450"/>
    <property type="match status" value="1"/>
</dbReference>
<dbReference type="InterPro" id="IPR002401">
    <property type="entry name" value="Cyt_P450_E_grp-I"/>
</dbReference>
<protein>
    <recommendedName>
        <fullName evidence="11">Cytochrome P450</fullName>
    </recommendedName>
</protein>
<evidence type="ECO:0000256" key="4">
    <source>
        <dbReference type="ARBA" id="ARBA00022723"/>
    </source>
</evidence>
<keyword evidence="7" id="KW-0503">Monooxygenase</keyword>
<dbReference type="GO" id="GO:0020037">
    <property type="term" value="F:heme binding"/>
    <property type="evidence" value="ECO:0007669"/>
    <property type="project" value="InterPro"/>
</dbReference>
<evidence type="ECO:0000313" key="10">
    <source>
        <dbReference type="Proteomes" id="UP000191672"/>
    </source>
</evidence>
<keyword evidence="5" id="KW-0560">Oxidoreductase</keyword>
<sequence length="413" mass="45379">MGGFMGSASCSSLLNLTPSDLGALASMAIPRPIVLSGPEGRRIFFKEKNLHLYETFQSLLGSISSEFDPHQVNGVVRRMSAIQKPDNLQFYCQQQLDSWGTQADLDPCSAFHEIAFQMVMRPASFDIADDPALLSRLKPLVDLVDSTSNTSESSWLPNISSLCKISASARIYRIIQAEIQKRRSSGSHKRDTLQQMLDDGESSFHIFGLMLGLSLAGARAMGTTVTWLIMYLASDPHWSAAVQKEIETLISVHAASPSQILTETLSSIPLQAWETQTPTLDLCIRETLRIAQPYTAVRKNVGPELTVGPYTIPSGASVVYPFSDTSINPNDYPNPMRWDPSREFRGDFIGWGAGKHACKGQRLGTLSMKLLVASVLMRYRITMGMQAPPVPDWSSAACRPMEKCGIKLTAKSS</sequence>
<keyword evidence="4 8" id="KW-0479">Metal-binding</keyword>
<dbReference type="AlphaFoldDB" id="A0A1V6PUD6"/>
<dbReference type="PANTHER" id="PTHR24286:SF24">
    <property type="entry name" value="LANOSTEROL 14-ALPHA DEMETHYLASE"/>
    <property type="match status" value="1"/>
</dbReference>
<dbReference type="PRINTS" id="PR00463">
    <property type="entry name" value="EP450I"/>
</dbReference>
<dbReference type="PRINTS" id="PR00385">
    <property type="entry name" value="P450"/>
</dbReference>
<comment type="caution">
    <text evidence="9">The sequence shown here is derived from an EMBL/GenBank/DDBJ whole genome shotgun (WGS) entry which is preliminary data.</text>
</comment>
<dbReference type="Pfam" id="PF00067">
    <property type="entry name" value="p450"/>
    <property type="match status" value="1"/>
</dbReference>
<keyword evidence="3 8" id="KW-0349">Heme</keyword>
<feature type="binding site" description="axial binding residue" evidence="8">
    <location>
        <position position="358"/>
    </location>
    <ligand>
        <name>heme</name>
        <dbReference type="ChEBI" id="CHEBI:30413"/>
    </ligand>
    <ligandPart>
        <name>Fe</name>
        <dbReference type="ChEBI" id="CHEBI:18248"/>
    </ligandPart>
</feature>
<evidence type="ECO:0000256" key="2">
    <source>
        <dbReference type="ARBA" id="ARBA00010617"/>
    </source>
</evidence>
<dbReference type="Gene3D" id="1.10.630.10">
    <property type="entry name" value="Cytochrome P450"/>
    <property type="match status" value="1"/>
</dbReference>
<comment type="similarity">
    <text evidence="2">Belongs to the cytochrome P450 family.</text>
</comment>
<gene>
    <name evidence="9" type="ORF">PENANT_c033G07710</name>
</gene>
<dbReference type="STRING" id="416450.A0A1V6PUD6"/>
<dbReference type="Proteomes" id="UP000191672">
    <property type="component" value="Unassembled WGS sequence"/>
</dbReference>
<keyword evidence="10" id="KW-1185">Reference proteome</keyword>
<evidence type="ECO:0000313" key="9">
    <source>
        <dbReference type="EMBL" id="OQD80659.1"/>
    </source>
</evidence>
<dbReference type="GO" id="GO:0004497">
    <property type="term" value="F:monooxygenase activity"/>
    <property type="evidence" value="ECO:0007669"/>
    <property type="project" value="UniProtKB-KW"/>
</dbReference>
<evidence type="ECO:0000256" key="5">
    <source>
        <dbReference type="ARBA" id="ARBA00023002"/>
    </source>
</evidence>
<evidence type="ECO:0000256" key="8">
    <source>
        <dbReference type="PIRSR" id="PIRSR602401-1"/>
    </source>
</evidence>
<reference evidence="10" key="1">
    <citation type="journal article" date="2017" name="Nat. Microbiol.">
        <title>Global analysis of biosynthetic gene clusters reveals vast potential of secondary metabolite production in Penicillium species.</title>
        <authorList>
            <person name="Nielsen J.C."/>
            <person name="Grijseels S."/>
            <person name="Prigent S."/>
            <person name="Ji B."/>
            <person name="Dainat J."/>
            <person name="Nielsen K.F."/>
            <person name="Frisvad J.C."/>
            <person name="Workman M."/>
            <person name="Nielsen J."/>
        </authorList>
    </citation>
    <scope>NUCLEOTIDE SEQUENCE [LARGE SCALE GENOMIC DNA]</scope>
    <source>
        <strain evidence="10">IBT 31811</strain>
    </source>
</reference>
<dbReference type="GO" id="GO:0016705">
    <property type="term" value="F:oxidoreductase activity, acting on paired donors, with incorporation or reduction of molecular oxygen"/>
    <property type="evidence" value="ECO:0007669"/>
    <property type="project" value="InterPro"/>
</dbReference>
<evidence type="ECO:0000256" key="1">
    <source>
        <dbReference type="ARBA" id="ARBA00001971"/>
    </source>
</evidence>
<comment type="cofactor">
    <cofactor evidence="1 8">
        <name>heme</name>
        <dbReference type="ChEBI" id="CHEBI:30413"/>
    </cofactor>
</comment>
<dbReference type="InterPro" id="IPR001128">
    <property type="entry name" value="Cyt_P450"/>
</dbReference>
<dbReference type="GO" id="GO:0043386">
    <property type="term" value="P:mycotoxin biosynthetic process"/>
    <property type="evidence" value="ECO:0007669"/>
    <property type="project" value="UniProtKB-ARBA"/>
</dbReference>
<dbReference type="GO" id="GO:0005506">
    <property type="term" value="F:iron ion binding"/>
    <property type="evidence" value="ECO:0007669"/>
    <property type="project" value="InterPro"/>
</dbReference>
<organism evidence="9 10">
    <name type="scientific">Penicillium antarcticum</name>
    <dbReference type="NCBI Taxonomy" id="416450"/>
    <lineage>
        <taxon>Eukaryota</taxon>
        <taxon>Fungi</taxon>
        <taxon>Dikarya</taxon>
        <taxon>Ascomycota</taxon>
        <taxon>Pezizomycotina</taxon>
        <taxon>Eurotiomycetes</taxon>
        <taxon>Eurotiomycetidae</taxon>
        <taxon>Eurotiales</taxon>
        <taxon>Aspergillaceae</taxon>
        <taxon>Penicillium</taxon>
    </lineage>
</organism>
<accession>A0A1V6PUD6</accession>
<dbReference type="PANTHER" id="PTHR24286">
    <property type="entry name" value="CYTOCHROME P450 26"/>
    <property type="match status" value="1"/>
</dbReference>
<proteinExistence type="inferred from homology"/>
<evidence type="ECO:0000256" key="7">
    <source>
        <dbReference type="ARBA" id="ARBA00023033"/>
    </source>
</evidence>
<dbReference type="GO" id="GO:0016125">
    <property type="term" value="P:sterol metabolic process"/>
    <property type="evidence" value="ECO:0007669"/>
    <property type="project" value="TreeGrafter"/>
</dbReference>
<keyword evidence="6 8" id="KW-0408">Iron</keyword>
<name>A0A1V6PUD6_9EURO</name>
<dbReference type="EMBL" id="MDYN01000033">
    <property type="protein sequence ID" value="OQD80659.1"/>
    <property type="molecule type" value="Genomic_DNA"/>
</dbReference>
<dbReference type="SUPFAM" id="SSF48264">
    <property type="entry name" value="Cytochrome P450"/>
    <property type="match status" value="1"/>
</dbReference>
<evidence type="ECO:0008006" key="11">
    <source>
        <dbReference type="Google" id="ProtNLM"/>
    </source>
</evidence>
<evidence type="ECO:0000256" key="3">
    <source>
        <dbReference type="ARBA" id="ARBA00022617"/>
    </source>
</evidence>
<evidence type="ECO:0000256" key="6">
    <source>
        <dbReference type="ARBA" id="ARBA00023004"/>
    </source>
</evidence>
<dbReference type="InterPro" id="IPR036396">
    <property type="entry name" value="Cyt_P450_sf"/>
</dbReference>